<dbReference type="PANTHER" id="PTHR47651:SF17">
    <property type="entry name" value="DEACETYLASE SIRTUIN-TYPE DOMAIN-CONTAINING PROTEIN"/>
    <property type="match status" value="1"/>
</dbReference>
<gene>
    <name evidence="7" type="ORF">H2201_001323</name>
</gene>
<evidence type="ECO:0000256" key="5">
    <source>
        <dbReference type="SAM" id="MobiDB-lite"/>
    </source>
</evidence>
<dbReference type="InterPro" id="IPR026590">
    <property type="entry name" value="Ssirtuin_cat_dom"/>
</dbReference>
<dbReference type="Gene3D" id="3.30.1600.10">
    <property type="entry name" value="SIR2/SIRT2 'Small Domain"/>
    <property type="match status" value="1"/>
</dbReference>
<evidence type="ECO:0000313" key="7">
    <source>
        <dbReference type="EMBL" id="KAJ9668680.1"/>
    </source>
</evidence>
<feature type="active site" description="Proton acceptor" evidence="4">
    <location>
        <position position="235"/>
    </location>
</feature>
<keyword evidence="4" id="KW-0479">Metal-binding</keyword>
<name>A0ABQ9P4Z4_9PEZI</name>
<reference evidence="7" key="1">
    <citation type="submission" date="2022-10" db="EMBL/GenBank/DDBJ databases">
        <title>Culturing micro-colonial fungi from biological soil crusts in the Mojave desert and describing Neophaeococcomyces mojavensis, and introducing the new genera and species Taxawa tesnikishii.</title>
        <authorList>
            <person name="Kurbessoian T."/>
            <person name="Stajich J.E."/>
        </authorList>
    </citation>
    <scope>NUCLEOTIDE SEQUENCE</scope>
    <source>
        <strain evidence="7">TK_1</strain>
    </source>
</reference>
<organism evidence="7 8">
    <name type="scientific">Coniosporium apollinis</name>
    <dbReference type="NCBI Taxonomy" id="61459"/>
    <lineage>
        <taxon>Eukaryota</taxon>
        <taxon>Fungi</taxon>
        <taxon>Dikarya</taxon>
        <taxon>Ascomycota</taxon>
        <taxon>Pezizomycotina</taxon>
        <taxon>Dothideomycetes</taxon>
        <taxon>Dothideomycetes incertae sedis</taxon>
        <taxon>Coniosporium</taxon>
    </lineage>
</organism>
<feature type="region of interest" description="Disordered" evidence="5">
    <location>
        <begin position="544"/>
        <end position="574"/>
    </location>
</feature>
<dbReference type="PANTHER" id="PTHR47651">
    <property type="entry name" value="NAD-DEPENDENT HISTONE DEACETYLASE HST4"/>
    <property type="match status" value="1"/>
</dbReference>
<feature type="region of interest" description="Disordered" evidence="5">
    <location>
        <begin position="588"/>
        <end position="617"/>
    </location>
</feature>
<feature type="binding site" evidence="4">
    <location>
        <position position="268"/>
    </location>
    <ligand>
        <name>Zn(2+)</name>
        <dbReference type="ChEBI" id="CHEBI:29105"/>
    </ligand>
</feature>
<dbReference type="Proteomes" id="UP001172684">
    <property type="component" value="Unassembled WGS sequence"/>
</dbReference>
<keyword evidence="8" id="KW-1185">Reference proteome</keyword>
<evidence type="ECO:0000259" key="6">
    <source>
        <dbReference type="PROSITE" id="PS50305"/>
    </source>
</evidence>
<feature type="binding site" evidence="4">
    <location>
        <position position="243"/>
    </location>
    <ligand>
        <name>Zn(2+)</name>
        <dbReference type="ChEBI" id="CHEBI:29105"/>
    </ligand>
</feature>
<accession>A0ABQ9P4Z4</accession>
<feature type="region of interest" description="Disordered" evidence="5">
    <location>
        <begin position="1"/>
        <end position="80"/>
    </location>
</feature>
<dbReference type="Pfam" id="PF02146">
    <property type="entry name" value="SIR2"/>
    <property type="match status" value="1"/>
</dbReference>
<dbReference type="InterPro" id="IPR029035">
    <property type="entry name" value="DHS-like_NAD/FAD-binding_dom"/>
</dbReference>
<dbReference type="EMBL" id="JAPDRL010000006">
    <property type="protein sequence ID" value="KAJ9668680.1"/>
    <property type="molecule type" value="Genomic_DNA"/>
</dbReference>
<feature type="compositionally biased region" description="Low complexity" evidence="5">
    <location>
        <begin position="1"/>
        <end position="20"/>
    </location>
</feature>
<dbReference type="InterPro" id="IPR026591">
    <property type="entry name" value="Sirtuin_cat_small_dom_sf"/>
</dbReference>
<feature type="domain" description="Deacetylase sirtuin-type" evidence="6">
    <location>
        <begin position="91"/>
        <end position="412"/>
    </location>
</feature>
<feature type="compositionally biased region" description="Low complexity" evidence="5">
    <location>
        <begin position="464"/>
        <end position="477"/>
    </location>
</feature>
<feature type="compositionally biased region" description="Polar residues" evidence="5">
    <location>
        <begin position="35"/>
        <end position="44"/>
    </location>
</feature>
<evidence type="ECO:0000313" key="8">
    <source>
        <dbReference type="Proteomes" id="UP001172684"/>
    </source>
</evidence>
<comment type="caution">
    <text evidence="7">The sequence shown here is derived from an EMBL/GenBank/DDBJ whole genome shotgun (WGS) entry which is preliminary data.</text>
</comment>
<feature type="region of interest" description="Disordered" evidence="5">
    <location>
        <begin position="436"/>
        <end position="479"/>
    </location>
</feature>
<feature type="binding site" evidence="4">
    <location>
        <position position="265"/>
    </location>
    <ligand>
        <name>Zn(2+)</name>
        <dbReference type="ChEBI" id="CHEBI:29105"/>
    </ligand>
</feature>
<dbReference type="PROSITE" id="PS50305">
    <property type="entry name" value="SIRTUIN"/>
    <property type="match status" value="1"/>
</dbReference>
<evidence type="ECO:0000256" key="4">
    <source>
        <dbReference type="PROSITE-ProRule" id="PRU00236"/>
    </source>
</evidence>
<feature type="binding site" evidence="4">
    <location>
        <position position="246"/>
    </location>
    <ligand>
        <name>Zn(2+)</name>
        <dbReference type="ChEBI" id="CHEBI:29105"/>
    </ligand>
</feature>
<keyword evidence="2" id="KW-0808">Transferase</keyword>
<sequence length="617" mass="66514">MDFDSLSNASSRLSSPASRSPTPPSDFYLTPPPSQQCSNKSTPLPESMACSDDDNPRPAKRCKLTREKSESKSDSKSRPTEYLDLTSDKLDDDEEVQLRRLIKALHNKRKIVVIAGAGISVSAGIPDFRSSKGLFKSLKAQHNLKSSGKDLFDASVYRDGTSTSVFHDMVRELSHATKSAKPTAFHHLVATLAKEGRLLRLYSQNVDGLDTCLPPLATEVPLKGKAPWPKTIQLHGGLDNMVCSKCNDVQPFQAALFDGEVPPLCGVCEALDRTRTVHAGKRSHGVGKLRPRMVLYNEHNPDDEAIGSVTRADLKTYPDAVIVAGTTLKVPGVRRIVREMCTMVRNRRDGLTVWVNNDPEPSGKDLEDCWDLVVTGPCDEVARHAALPRWDDEEVAKFKVVTDEEVQKVKEETGMIEVVVVSPKKRKTPFEPLPTPIASPITPMASPQLLPQLPKKAGQSKLPSTPTKSRRTTPATKGKSIAEVLAASSKNAKAVPKKAPAITKGGVAVKKATAGKPNTKITSAFGVSKAASTIANDAAKSKAKPLPLAKGKGDSIPMGPISPQDPRNNHSLPLDAPLSLSIVTSIETPESMKSEGERGGTISPTGYIPSSMRSLLH</sequence>
<comment type="similarity">
    <text evidence="1">Belongs to the sirtuin family. Class I subfamily.</text>
</comment>
<evidence type="ECO:0000256" key="1">
    <source>
        <dbReference type="ARBA" id="ARBA00006924"/>
    </source>
</evidence>
<dbReference type="InterPro" id="IPR003000">
    <property type="entry name" value="Sirtuin"/>
</dbReference>
<protein>
    <recommendedName>
        <fullName evidence="6">Deacetylase sirtuin-type domain-containing protein</fullName>
    </recommendedName>
</protein>
<keyword evidence="4" id="KW-0862">Zinc</keyword>
<dbReference type="SUPFAM" id="SSF52467">
    <property type="entry name" value="DHS-like NAD/FAD-binding domain"/>
    <property type="match status" value="1"/>
</dbReference>
<proteinExistence type="inferred from homology"/>
<feature type="compositionally biased region" description="Basic and acidic residues" evidence="5">
    <location>
        <begin position="64"/>
        <end position="80"/>
    </location>
</feature>
<keyword evidence="3" id="KW-0520">NAD</keyword>
<dbReference type="Gene3D" id="3.40.50.1220">
    <property type="entry name" value="TPP-binding domain"/>
    <property type="match status" value="1"/>
</dbReference>
<evidence type="ECO:0000256" key="2">
    <source>
        <dbReference type="ARBA" id="ARBA00022679"/>
    </source>
</evidence>
<evidence type="ECO:0000256" key="3">
    <source>
        <dbReference type="ARBA" id="ARBA00023027"/>
    </source>
</evidence>